<sequence length="164" mass="18855">MQDNMSDVLRNKSSAGMTMLELLISFAIFMIISSMVPLVFSCLTKPDVQTISHEEQTLFFFQLQLDFRSSSDFWTNEQGTILFFTRPADGAVIQYELYQDKVRRRVNNAGHEVFLQRVNDFQVQAEAFGISVEISGKGDFHRAVTIVHPRYFSNLSEVQDNNEK</sequence>
<evidence type="ECO:0000256" key="2">
    <source>
        <dbReference type="ARBA" id="ARBA00023287"/>
    </source>
</evidence>
<keyword evidence="3" id="KW-0812">Transmembrane</keyword>
<dbReference type="Pfam" id="PF07963">
    <property type="entry name" value="N_methyl"/>
    <property type="match status" value="1"/>
</dbReference>
<dbReference type="InterPro" id="IPR016977">
    <property type="entry name" value="ComGF"/>
</dbReference>
<accession>A0A1H3KSW1</accession>
<organism evidence="4 5">
    <name type="scientific">Evansella caseinilytica</name>
    <dbReference type="NCBI Taxonomy" id="1503961"/>
    <lineage>
        <taxon>Bacteria</taxon>
        <taxon>Bacillati</taxon>
        <taxon>Bacillota</taxon>
        <taxon>Bacilli</taxon>
        <taxon>Bacillales</taxon>
        <taxon>Bacillaceae</taxon>
        <taxon>Evansella</taxon>
    </lineage>
</organism>
<dbReference type="EMBL" id="FNPI01000002">
    <property type="protein sequence ID" value="SDY55277.1"/>
    <property type="molecule type" value="Genomic_DNA"/>
</dbReference>
<keyword evidence="2" id="KW-0178">Competence</keyword>
<gene>
    <name evidence="4" type="ORF">SAMN05421736_102248</name>
</gene>
<name>A0A1H3KSW1_9BACI</name>
<dbReference type="GO" id="GO:0030420">
    <property type="term" value="P:establishment of competence for transformation"/>
    <property type="evidence" value="ECO:0007669"/>
    <property type="project" value="UniProtKB-KW"/>
</dbReference>
<dbReference type="InterPro" id="IPR012902">
    <property type="entry name" value="N_methyl_site"/>
</dbReference>
<evidence type="ECO:0000256" key="3">
    <source>
        <dbReference type="SAM" id="Phobius"/>
    </source>
</evidence>
<dbReference type="Pfam" id="PF15980">
    <property type="entry name" value="ComGF"/>
    <property type="match status" value="1"/>
</dbReference>
<keyword evidence="5" id="KW-1185">Reference proteome</keyword>
<evidence type="ECO:0000313" key="5">
    <source>
        <dbReference type="Proteomes" id="UP000198935"/>
    </source>
</evidence>
<evidence type="ECO:0000256" key="1">
    <source>
        <dbReference type="ARBA" id="ARBA00004241"/>
    </source>
</evidence>
<comment type="subcellular location">
    <subcellularLocation>
        <location evidence="1">Cell surface</location>
    </subcellularLocation>
</comment>
<reference evidence="5" key="1">
    <citation type="submission" date="2016-10" db="EMBL/GenBank/DDBJ databases">
        <authorList>
            <person name="Varghese N."/>
            <person name="Submissions S."/>
        </authorList>
    </citation>
    <scope>NUCLEOTIDE SEQUENCE [LARGE SCALE GENOMIC DNA]</scope>
    <source>
        <strain evidence="5">SP</strain>
    </source>
</reference>
<dbReference type="AlphaFoldDB" id="A0A1H3KSW1"/>
<proteinExistence type="predicted"/>
<protein>
    <submittedName>
        <fullName evidence="4">Competence protein ComGF</fullName>
    </submittedName>
</protein>
<keyword evidence="3" id="KW-1133">Transmembrane helix</keyword>
<dbReference type="OrthoDB" id="2361316at2"/>
<dbReference type="Proteomes" id="UP000198935">
    <property type="component" value="Unassembled WGS sequence"/>
</dbReference>
<keyword evidence="3" id="KW-0472">Membrane</keyword>
<dbReference type="GO" id="GO:0009986">
    <property type="term" value="C:cell surface"/>
    <property type="evidence" value="ECO:0007669"/>
    <property type="project" value="UniProtKB-SubCell"/>
</dbReference>
<dbReference type="STRING" id="1503961.SAMN05421736_102248"/>
<evidence type="ECO:0000313" key="4">
    <source>
        <dbReference type="EMBL" id="SDY55277.1"/>
    </source>
</evidence>
<feature type="transmembrane region" description="Helical" evidence="3">
    <location>
        <begin position="20"/>
        <end position="40"/>
    </location>
</feature>